<reference evidence="2" key="2">
    <citation type="submission" date="2017-10" db="EMBL/GenBank/DDBJ databases">
        <title>Ladona fulva Genome sequencing and assembly.</title>
        <authorList>
            <person name="Murali S."/>
            <person name="Richards S."/>
            <person name="Bandaranaike D."/>
            <person name="Bellair M."/>
            <person name="Blankenburg K."/>
            <person name="Chao H."/>
            <person name="Dinh H."/>
            <person name="Doddapaneni H."/>
            <person name="Dugan-Rocha S."/>
            <person name="Elkadiri S."/>
            <person name="Gnanaolivu R."/>
            <person name="Hernandez B."/>
            <person name="Skinner E."/>
            <person name="Javaid M."/>
            <person name="Lee S."/>
            <person name="Li M."/>
            <person name="Ming W."/>
            <person name="Munidasa M."/>
            <person name="Muniz J."/>
            <person name="Nguyen L."/>
            <person name="Hughes D."/>
            <person name="Osuji N."/>
            <person name="Pu L.-L."/>
            <person name="Puazo M."/>
            <person name="Qu C."/>
            <person name="Quiroz J."/>
            <person name="Raj R."/>
            <person name="Weissenberger G."/>
            <person name="Xin Y."/>
            <person name="Zou X."/>
            <person name="Han Y."/>
            <person name="Worley K."/>
            <person name="Muzny D."/>
            <person name="Gibbs R."/>
        </authorList>
    </citation>
    <scope>NUCLEOTIDE SEQUENCE</scope>
    <source>
        <strain evidence="2">Sampled in the wild</strain>
    </source>
</reference>
<protein>
    <submittedName>
        <fullName evidence="2">Uncharacterized protein</fullName>
    </submittedName>
</protein>
<reference evidence="2" key="1">
    <citation type="submission" date="2013-04" db="EMBL/GenBank/DDBJ databases">
        <authorList>
            <person name="Qu J."/>
            <person name="Murali S.C."/>
            <person name="Bandaranaike D."/>
            <person name="Bellair M."/>
            <person name="Blankenburg K."/>
            <person name="Chao H."/>
            <person name="Dinh H."/>
            <person name="Doddapaneni H."/>
            <person name="Downs B."/>
            <person name="Dugan-Rocha S."/>
            <person name="Elkadiri S."/>
            <person name="Gnanaolivu R.D."/>
            <person name="Hernandez B."/>
            <person name="Javaid M."/>
            <person name="Jayaseelan J.C."/>
            <person name="Lee S."/>
            <person name="Li M."/>
            <person name="Ming W."/>
            <person name="Munidasa M."/>
            <person name="Muniz J."/>
            <person name="Nguyen L."/>
            <person name="Ongeri F."/>
            <person name="Osuji N."/>
            <person name="Pu L.-L."/>
            <person name="Puazo M."/>
            <person name="Qu C."/>
            <person name="Quiroz J."/>
            <person name="Raj R."/>
            <person name="Weissenberger G."/>
            <person name="Xin Y."/>
            <person name="Zou X."/>
            <person name="Han Y."/>
            <person name="Richards S."/>
            <person name="Worley K."/>
            <person name="Muzny D."/>
            <person name="Gibbs R."/>
        </authorList>
    </citation>
    <scope>NUCLEOTIDE SEQUENCE</scope>
    <source>
        <strain evidence="2">Sampled in the wild</strain>
    </source>
</reference>
<dbReference type="Proteomes" id="UP000792457">
    <property type="component" value="Unassembled WGS sequence"/>
</dbReference>
<evidence type="ECO:0000256" key="1">
    <source>
        <dbReference type="SAM" id="Phobius"/>
    </source>
</evidence>
<accession>A0A8K0KGA3</accession>
<keyword evidence="1" id="KW-1133">Transmembrane helix</keyword>
<dbReference type="EMBL" id="KZ308799">
    <property type="protein sequence ID" value="KAG8234355.1"/>
    <property type="molecule type" value="Genomic_DNA"/>
</dbReference>
<feature type="transmembrane region" description="Helical" evidence="1">
    <location>
        <begin position="49"/>
        <end position="73"/>
    </location>
</feature>
<dbReference type="OrthoDB" id="10545787at2759"/>
<dbReference type="AlphaFoldDB" id="A0A8K0KGA3"/>
<keyword evidence="3" id="KW-1185">Reference proteome</keyword>
<sequence>MDPLLLNASFPPGKFNFTFSTEEDAAAAVEELMSAFSTSLLVYREPRSVVLIACYVPLFLLAAVSNALVIYVVTRFHYMRRTIGCLGRWKNLRMEFIWVGGSATGARLWSQLRFHRWARRWLSRSRRWDSP</sequence>
<proteinExistence type="predicted"/>
<evidence type="ECO:0000313" key="2">
    <source>
        <dbReference type="EMBL" id="KAG8234355.1"/>
    </source>
</evidence>
<gene>
    <name evidence="2" type="ORF">J437_LFUL014808</name>
</gene>
<evidence type="ECO:0000313" key="3">
    <source>
        <dbReference type="Proteomes" id="UP000792457"/>
    </source>
</evidence>
<comment type="caution">
    <text evidence="2">The sequence shown here is derived from an EMBL/GenBank/DDBJ whole genome shotgun (WGS) entry which is preliminary data.</text>
</comment>
<organism evidence="2 3">
    <name type="scientific">Ladona fulva</name>
    <name type="common">Scarce chaser dragonfly</name>
    <name type="synonym">Libellula fulva</name>
    <dbReference type="NCBI Taxonomy" id="123851"/>
    <lineage>
        <taxon>Eukaryota</taxon>
        <taxon>Metazoa</taxon>
        <taxon>Ecdysozoa</taxon>
        <taxon>Arthropoda</taxon>
        <taxon>Hexapoda</taxon>
        <taxon>Insecta</taxon>
        <taxon>Pterygota</taxon>
        <taxon>Palaeoptera</taxon>
        <taxon>Odonata</taxon>
        <taxon>Epiprocta</taxon>
        <taxon>Anisoptera</taxon>
        <taxon>Libelluloidea</taxon>
        <taxon>Libellulidae</taxon>
        <taxon>Ladona</taxon>
    </lineage>
</organism>
<keyword evidence="1" id="KW-0472">Membrane</keyword>
<name>A0A8K0KGA3_LADFU</name>
<keyword evidence="1" id="KW-0812">Transmembrane</keyword>